<sequence>MKVSLISSLVLWNFALSNVNALARHSQEENRPSVATRTRHLQRNSSQSNMSERALTKPCTLYLVEKQDKENIEHWYECELHPEDNFGKRGHIVKLNMNLPETFKDRYAGSLESGETEVYADDALIIEDKLVLRGKPTFSRKRTATNGRRLAIVGDRKVLVVRVEASDSVTTPSEEDLAREIFGIKDSSGNGDSFNLSSGYKSCSHGKLTFSPASHSKLNNGIYTVKIPYFSVNGKQEGQVKDAIMNKLEADFEDLEQFDHLMLCIPPGTGSWAAYAYVGGFISVYNDKRCTYPSATIHEIGHNLGLKHSNEDGNVYHDQSGLMGFSYAADDAPVQCFNNAKHWQLGWYADKHVIVNPLEENTWEGDLVGFVDYDTAGNSKDIILKIEGHNKDYFIGFNRRSGINRGNAEIDARDKVTIQSVGSGTNDESNLEAKLDIGETFLISHFGGTDSEVFVKVENIDFNANPPYAKISVRKPMCSSNIDCDDNSSCTTDTCNTETGMCVHTPNDKCGGFMEMVLLTDQYPNETKWRIVDNCKNNEIVMSGEGYKEKFTTYEEKGDFSPSQYTFEIEDTYGDGICCGQGSGKFALTYNKDVVIEGGDFGKSTSITWGSCQQDCDLEFDLHLQKGDAIGDLSWRIETHGNSEKKAGSAGNINFPSTNEIQSSGCLPHGCYKLVVENNAGGGSGDYSFKVNEKDITFGGAGDFHYQQITLFGTCDQ</sequence>
<gene>
    <name evidence="4" type="ORF">CTEN210_16867</name>
</gene>
<dbReference type="GO" id="GO:0008237">
    <property type="term" value="F:metallopeptidase activity"/>
    <property type="evidence" value="ECO:0007669"/>
    <property type="project" value="InterPro"/>
</dbReference>
<keyword evidence="2" id="KW-0732">Signal</keyword>
<dbReference type="Proteomes" id="UP001054902">
    <property type="component" value="Unassembled WGS sequence"/>
</dbReference>
<dbReference type="EMBL" id="BLLK01000069">
    <property type="protein sequence ID" value="GFH60391.1"/>
    <property type="molecule type" value="Genomic_DNA"/>
</dbReference>
<dbReference type="SUPFAM" id="SSF55486">
    <property type="entry name" value="Metalloproteases ('zincins'), catalytic domain"/>
    <property type="match status" value="1"/>
</dbReference>
<comment type="caution">
    <text evidence="4">The sequence shown here is derived from an EMBL/GenBank/DDBJ whole genome shotgun (WGS) entry which is preliminary data.</text>
</comment>
<dbReference type="Gene3D" id="3.40.390.10">
    <property type="entry name" value="Collagenase (Catalytic Domain)"/>
    <property type="match status" value="1"/>
</dbReference>
<evidence type="ECO:0000256" key="1">
    <source>
        <dbReference type="SAM" id="MobiDB-lite"/>
    </source>
</evidence>
<dbReference type="AlphaFoldDB" id="A0AAD3HEI3"/>
<dbReference type="InterPro" id="IPR024079">
    <property type="entry name" value="MetalloPept_cat_dom_sf"/>
</dbReference>
<feature type="domain" description="Peptidase M11 gametolysin" evidence="3">
    <location>
        <begin position="185"/>
        <end position="348"/>
    </location>
</feature>
<dbReference type="Pfam" id="PF05548">
    <property type="entry name" value="Peptidase_M11"/>
    <property type="match status" value="1"/>
</dbReference>
<evidence type="ECO:0000313" key="5">
    <source>
        <dbReference type="Proteomes" id="UP001054902"/>
    </source>
</evidence>
<reference evidence="4 5" key="1">
    <citation type="journal article" date="2021" name="Sci. Rep.">
        <title>The genome of the diatom Chaetoceros tenuissimus carries an ancient integrated fragment of an extant virus.</title>
        <authorList>
            <person name="Hongo Y."/>
            <person name="Kimura K."/>
            <person name="Takaki Y."/>
            <person name="Yoshida Y."/>
            <person name="Baba S."/>
            <person name="Kobayashi G."/>
            <person name="Nagasaki K."/>
            <person name="Hano T."/>
            <person name="Tomaru Y."/>
        </authorList>
    </citation>
    <scope>NUCLEOTIDE SEQUENCE [LARGE SCALE GENOMIC DNA]</scope>
    <source>
        <strain evidence="4 5">NIES-3715</strain>
    </source>
</reference>
<proteinExistence type="predicted"/>
<name>A0AAD3HEI3_9STRA</name>
<evidence type="ECO:0000256" key="2">
    <source>
        <dbReference type="SAM" id="SignalP"/>
    </source>
</evidence>
<feature type="signal peptide" evidence="2">
    <location>
        <begin position="1"/>
        <end position="21"/>
    </location>
</feature>
<keyword evidence="5" id="KW-1185">Reference proteome</keyword>
<accession>A0AAD3HEI3</accession>
<dbReference type="InterPro" id="IPR008752">
    <property type="entry name" value="Peptidase_M11"/>
</dbReference>
<organism evidence="4 5">
    <name type="scientific">Chaetoceros tenuissimus</name>
    <dbReference type="NCBI Taxonomy" id="426638"/>
    <lineage>
        <taxon>Eukaryota</taxon>
        <taxon>Sar</taxon>
        <taxon>Stramenopiles</taxon>
        <taxon>Ochrophyta</taxon>
        <taxon>Bacillariophyta</taxon>
        <taxon>Coscinodiscophyceae</taxon>
        <taxon>Chaetocerotophycidae</taxon>
        <taxon>Chaetocerotales</taxon>
        <taxon>Chaetocerotaceae</taxon>
        <taxon>Chaetoceros</taxon>
    </lineage>
</organism>
<evidence type="ECO:0000313" key="4">
    <source>
        <dbReference type="EMBL" id="GFH60391.1"/>
    </source>
</evidence>
<protein>
    <recommendedName>
        <fullName evidence="3">Peptidase M11 gametolysin domain-containing protein</fullName>
    </recommendedName>
</protein>
<feature type="region of interest" description="Disordered" evidence="1">
    <location>
        <begin position="25"/>
        <end position="50"/>
    </location>
</feature>
<evidence type="ECO:0000259" key="3">
    <source>
        <dbReference type="Pfam" id="PF05548"/>
    </source>
</evidence>
<feature type="chain" id="PRO_5042198083" description="Peptidase M11 gametolysin domain-containing protein" evidence="2">
    <location>
        <begin position="22"/>
        <end position="717"/>
    </location>
</feature>